<name>A0A9W6VV95_9ACTN</name>
<dbReference type="AlphaFoldDB" id="A0A9W6VV95"/>
<organism evidence="2 3">
    <name type="scientific">Actinoallomurus iriomotensis</name>
    <dbReference type="NCBI Taxonomy" id="478107"/>
    <lineage>
        <taxon>Bacteria</taxon>
        <taxon>Bacillati</taxon>
        <taxon>Actinomycetota</taxon>
        <taxon>Actinomycetes</taxon>
        <taxon>Streptosporangiales</taxon>
        <taxon>Thermomonosporaceae</taxon>
        <taxon>Actinoallomurus</taxon>
    </lineage>
</organism>
<comment type="caution">
    <text evidence="2">The sequence shown here is derived from an EMBL/GenBank/DDBJ whole genome shotgun (WGS) entry which is preliminary data.</text>
</comment>
<reference evidence="2" key="1">
    <citation type="submission" date="2023-03" db="EMBL/GenBank/DDBJ databases">
        <title>Actinoallomurus iriomotensis NBRC 103681.</title>
        <authorList>
            <person name="Ichikawa N."/>
            <person name="Sato H."/>
            <person name="Tonouchi N."/>
        </authorList>
    </citation>
    <scope>NUCLEOTIDE SEQUENCE</scope>
    <source>
        <strain evidence="2">NBRC 103681</strain>
    </source>
</reference>
<sequence length="214" mass="22574">MNAGPTSAAPNATVAAVSSQRPGHRARARAVRLAAGRPTCVEAPYGDGTARARRRSSLALNGKGDDLNRALQSTAGLTQDLAAQDQRIVRLARNLRAFAAGPNRRDRDLGGTIDDIAGAGRLLTGERTRLKGFLSGMVTVIRKSGVLITAYRETLPSLTADLPNVVMSLKVNSGSPRQAIGPRAPACENGCRRASTAGWNCSTATPRHGSPRWR</sequence>
<feature type="compositionally biased region" description="Polar residues" evidence="1">
    <location>
        <begin position="1"/>
        <end position="21"/>
    </location>
</feature>
<gene>
    <name evidence="2" type="ORF">Airi01_092460</name>
</gene>
<accession>A0A9W6VV95</accession>
<evidence type="ECO:0000256" key="1">
    <source>
        <dbReference type="SAM" id="MobiDB-lite"/>
    </source>
</evidence>
<dbReference type="Proteomes" id="UP001165135">
    <property type="component" value="Unassembled WGS sequence"/>
</dbReference>
<proteinExistence type="predicted"/>
<dbReference type="EMBL" id="BSTJ01000016">
    <property type="protein sequence ID" value="GLY80979.1"/>
    <property type="molecule type" value="Genomic_DNA"/>
</dbReference>
<evidence type="ECO:0000313" key="3">
    <source>
        <dbReference type="Proteomes" id="UP001165135"/>
    </source>
</evidence>
<feature type="region of interest" description="Disordered" evidence="1">
    <location>
        <begin position="1"/>
        <end position="24"/>
    </location>
</feature>
<protein>
    <submittedName>
        <fullName evidence="2">Uncharacterized protein</fullName>
    </submittedName>
</protein>
<evidence type="ECO:0000313" key="2">
    <source>
        <dbReference type="EMBL" id="GLY80979.1"/>
    </source>
</evidence>